<dbReference type="Proteomes" id="UP001597201">
    <property type="component" value="Unassembled WGS sequence"/>
</dbReference>
<dbReference type="RefSeq" id="WP_377178219.1">
    <property type="nucleotide sequence ID" value="NZ_JBHTMY010000003.1"/>
</dbReference>
<feature type="chain" id="PRO_5047266041" description="Outer membrane protein beta-barrel domain-containing protein" evidence="1">
    <location>
        <begin position="23"/>
        <end position="204"/>
    </location>
</feature>
<protein>
    <recommendedName>
        <fullName evidence="4">Outer membrane protein beta-barrel domain-containing protein</fullName>
    </recommendedName>
</protein>
<dbReference type="EMBL" id="JBHTMY010000003">
    <property type="protein sequence ID" value="MFD1315749.1"/>
    <property type="molecule type" value="Genomic_DNA"/>
</dbReference>
<organism evidence="2 3">
    <name type="scientific">Namhaeicola litoreus</name>
    <dbReference type="NCBI Taxonomy" id="1052145"/>
    <lineage>
        <taxon>Bacteria</taxon>
        <taxon>Pseudomonadati</taxon>
        <taxon>Bacteroidota</taxon>
        <taxon>Flavobacteriia</taxon>
        <taxon>Flavobacteriales</taxon>
        <taxon>Flavobacteriaceae</taxon>
        <taxon>Namhaeicola</taxon>
    </lineage>
</organism>
<evidence type="ECO:0000313" key="3">
    <source>
        <dbReference type="Proteomes" id="UP001597201"/>
    </source>
</evidence>
<name>A0ABW3Y1N6_9FLAO</name>
<proteinExistence type="predicted"/>
<keyword evidence="1" id="KW-0732">Signal</keyword>
<evidence type="ECO:0000256" key="1">
    <source>
        <dbReference type="SAM" id="SignalP"/>
    </source>
</evidence>
<reference evidence="3" key="1">
    <citation type="journal article" date="2019" name="Int. J. Syst. Evol. Microbiol.">
        <title>The Global Catalogue of Microorganisms (GCM) 10K type strain sequencing project: providing services to taxonomists for standard genome sequencing and annotation.</title>
        <authorList>
            <consortium name="The Broad Institute Genomics Platform"/>
            <consortium name="The Broad Institute Genome Sequencing Center for Infectious Disease"/>
            <person name="Wu L."/>
            <person name="Ma J."/>
        </authorList>
    </citation>
    <scope>NUCLEOTIDE SEQUENCE [LARGE SCALE GENOMIC DNA]</scope>
    <source>
        <strain evidence="3">CCUG 61485</strain>
    </source>
</reference>
<accession>A0ABW3Y1N6</accession>
<evidence type="ECO:0008006" key="4">
    <source>
        <dbReference type="Google" id="ProtNLM"/>
    </source>
</evidence>
<feature type="signal peptide" evidence="1">
    <location>
        <begin position="1"/>
        <end position="22"/>
    </location>
</feature>
<evidence type="ECO:0000313" key="2">
    <source>
        <dbReference type="EMBL" id="MFD1315749.1"/>
    </source>
</evidence>
<gene>
    <name evidence="2" type="ORF">ACFQ39_08990</name>
</gene>
<sequence>MKNYGIICLFVFLFSSTNYLLAQENEQLKEEELHNSKFEKYHKEEEESKHSVSFVMGHAHISTAVKDGKDNEWITIPSFGLHYNYAINEKWGLGIHSELLLEVFEIAAPRSLEDVEELSIETIERNKPFSLALMGMYEVHHHLILLFGAGGEFSSEENFALIRLGVDVPIIEKFGWEAFATANFDFNIDAYNSFNLGLGIAKLF</sequence>
<comment type="caution">
    <text evidence="2">The sequence shown here is derived from an EMBL/GenBank/DDBJ whole genome shotgun (WGS) entry which is preliminary data.</text>
</comment>
<keyword evidence="3" id="KW-1185">Reference proteome</keyword>